<gene>
    <name evidence="1" type="ORF">PR048_000771</name>
</gene>
<keyword evidence="2" id="KW-1185">Reference proteome</keyword>
<dbReference type="Proteomes" id="UP001159363">
    <property type="component" value="Chromosome 1"/>
</dbReference>
<evidence type="ECO:0000313" key="2">
    <source>
        <dbReference type="Proteomes" id="UP001159363"/>
    </source>
</evidence>
<accession>A0ABQ9IFL2</accession>
<comment type="caution">
    <text evidence="1">The sequence shown here is derived from an EMBL/GenBank/DDBJ whole genome shotgun (WGS) entry which is preliminary data.</text>
</comment>
<name>A0ABQ9IFL2_9NEOP</name>
<reference evidence="1 2" key="1">
    <citation type="submission" date="2023-02" db="EMBL/GenBank/DDBJ databases">
        <title>LHISI_Scaffold_Assembly.</title>
        <authorList>
            <person name="Stuart O.P."/>
            <person name="Cleave R."/>
            <person name="Magrath M.J.L."/>
            <person name="Mikheyev A.S."/>
        </authorList>
    </citation>
    <scope>NUCLEOTIDE SEQUENCE [LARGE SCALE GENOMIC DNA]</scope>
    <source>
        <strain evidence="1">Daus_M_001</strain>
        <tissue evidence="1">Leg muscle</tissue>
    </source>
</reference>
<organism evidence="1 2">
    <name type="scientific">Dryococelus australis</name>
    <dbReference type="NCBI Taxonomy" id="614101"/>
    <lineage>
        <taxon>Eukaryota</taxon>
        <taxon>Metazoa</taxon>
        <taxon>Ecdysozoa</taxon>
        <taxon>Arthropoda</taxon>
        <taxon>Hexapoda</taxon>
        <taxon>Insecta</taxon>
        <taxon>Pterygota</taxon>
        <taxon>Neoptera</taxon>
        <taxon>Polyneoptera</taxon>
        <taxon>Phasmatodea</taxon>
        <taxon>Verophasmatodea</taxon>
        <taxon>Anareolatae</taxon>
        <taxon>Phasmatidae</taxon>
        <taxon>Eurycanthinae</taxon>
        <taxon>Dryococelus</taxon>
    </lineage>
</organism>
<proteinExistence type="predicted"/>
<sequence length="341" mass="38125">MTRESVAFSQKHTKQKKFKIDESINAHGHEYRQTLKGMFTRKFIYPSMIKINCVRRSSVSLWANRKSAANMCRRLKSDGLLDIGIYRGDKFNRLRFCIGTNISTSADVDMAAAAAFSRITLRLCSIILRRASSRSLRAVSACFEVSAFADLDAAFFVGVKRRLLATALEDSGGTSRVLSFTNKTCNMREESTIHGKTRTDMQCEAKVLTSIQLLARSSSISANIPFTCSTCNMTISQKPAKSSLVVGKDKERLQKIEKGYFQSTNIDKTSIPSAYKYPEAQVEMYLAEPPIPINSNPLQYCKTSPYTRLHEAAQKSVYQLGLWHLRDFSSAGMISSKKGVP</sequence>
<evidence type="ECO:0000313" key="1">
    <source>
        <dbReference type="EMBL" id="KAJ8895439.1"/>
    </source>
</evidence>
<dbReference type="EMBL" id="JARBHB010000001">
    <property type="protein sequence ID" value="KAJ8895439.1"/>
    <property type="molecule type" value="Genomic_DNA"/>
</dbReference>
<protein>
    <submittedName>
        <fullName evidence="1">Uncharacterized protein</fullName>
    </submittedName>
</protein>